<evidence type="ECO:0000313" key="2">
    <source>
        <dbReference type="Proteomes" id="UP000594014"/>
    </source>
</evidence>
<proteinExistence type="predicted"/>
<reference evidence="1" key="1">
    <citation type="submission" date="2019-08" db="EMBL/GenBank/DDBJ databases">
        <title>Genome sequence of Clostridiales bacterium MT110.</title>
        <authorList>
            <person name="Cao J."/>
        </authorList>
    </citation>
    <scope>NUCLEOTIDE SEQUENCE</scope>
    <source>
        <strain evidence="1">MT110</strain>
    </source>
</reference>
<dbReference type="Proteomes" id="UP000594014">
    <property type="component" value="Chromosome"/>
</dbReference>
<sequence>MTKGKQSKREMILKAAYELFVKKGYLDAKIIDIADAAGIGKGTVYEYFDSKDAIFMELFKTEVAAGYEKLPDLLNAELDCENKLKKYIEVELENTSRYTFSKHFVLDLLLKSDAFQNPALIEAISQLMTDKFRIMHQIIEQGIKQGEFRKSDPLLATVAIMGAVHHFISIKFCPVDLSQFASESQMDELDQSDFLALILNGLKA</sequence>
<gene>
    <name evidence="1" type="ORF">FRZ06_03185</name>
</gene>
<accession>A0ACD1A7R2</accession>
<evidence type="ECO:0000313" key="1">
    <source>
        <dbReference type="EMBL" id="QOX62433.1"/>
    </source>
</evidence>
<keyword evidence="2" id="KW-1185">Reference proteome</keyword>
<organism evidence="1 2">
    <name type="scientific">Anoxybacterium hadale</name>
    <dbReference type="NCBI Taxonomy" id="3408580"/>
    <lineage>
        <taxon>Bacteria</taxon>
        <taxon>Bacillati</taxon>
        <taxon>Bacillota</taxon>
        <taxon>Clostridia</taxon>
        <taxon>Peptostreptococcales</taxon>
        <taxon>Anaerovoracaceae</taxon>
        <taxon>Anoxybacterium</taxon>
    </lineage>
</organism>
<protein>
    <submittedName>
        <fullName evidence="1">TetR/AcrR family transcriptional regulator</fullName>
    </submittedName>
</protein>
<dbReference type="EMBL" id="CP042469">
    <property type="protein sequence ID" value="QOX62433.1"/>
    <property type="molecule type" value="Genomic_DNA"/>
</dbReference>
<name>A0ACD1A7R2_9FIRM</name>